<feature type="compositionally biased region" description="Basic and acidic residues" evidence="1">
    <location>
        <begin position="638"/>
        <end position="658"/>
    </location>
</feature>
<feature type="compositionally biased region" description="Basic and acidic residues" evidence="1">
    <location>
        <begin position="667"/>
        <end position="686"/>
    </location>
</feature>
<keyword evidence="3" id="KW-1185">Reference proteome</keyword>
<feature type="compositionally biased region" description="Basic and acidic residues" evidence="1">
    <location>
        <begin position="128"/>
        <end position="137"/>
    </location>
</feature>
<feature type="region of interest" description="Disordered" evidence="1">
    <location>
        <begin position="112"/>
        <end position="761"/>
    </location>
</feature>
<feature type="region of interest" description="Disordered" evidence="1">
    <location>
        <begin position="1"/>
        <end position="94"/>
    </location>
</feature>
<feature type="compositionally biased region" description="Basic and acidic residues" evidence="1">
    <location>
        <begin position="612"/>
        <end position="621"/>
    </location>
</feature>
<sequence>MPRSSRTKSRKHSSREVRDYSDSEEDLKRNGKEEGSVRVSKDSMSGDKRKVAVKDLVGHGNGVDVADEVLVVSKRRKDKAEGGGGSDRWNADAPNDVFVDVKIETFNSKAKEKEKVLVDSSRSKTGRRHESDKKDELLTVVAEEESKSGRVESKRKGDKEYGRKEYKEKERWDKEKLLEDGKDAEFTRKHGLHSVDVAEERHGKRSRENIGPVQDQLRNPELEKELDKRIRRRVDGSSDKDKYQDDARDYDEKRSSKGDRSKDVWSKDERHGDKYNEENEKYSRHKEDKYREDSKDSRYKDAKYREEGEKDNRYRDAKYREDSDRDNTNCDDNYREDGDRDKRHKDEKYREDGERNIRHREDKYHEDGVKDDRHRDDRYREDVNKDSRHKEEKHRENADRDRDGKRRDVKHRNDSDRDKRSRDVKYRDDHSSRDRISDSEKRLRDENNASDHHYRKSSNRDGSPTYDERGSRYKDDRGNRKATDKEDHNDIRSQSTKEQQFDAEKRSGSNKVDLITDRGRSNFRNADADVTLNHSRRRSSPSSSTHGARDHYRVSKLEESKYRDYGYDDRTRQNGSSGREFNGAKQNEKLLSSRLMEKSIQKDDSQFNESSVADRRLRSDARASPLRMVDKSPSSTSNDRRHLNRTDVRRSIEKEESGQRSGGSRDYTGREGKGGRELPMHTHAVDEYSQADGDKSSASSPFTRNFSGNSRSILPPPPFRTGVDSPSGFGPGEDDNRGRFNNRHRRGGDSNMGRSQGNAWKGIPNWPSPVTNGYMPFPHGPPPVGFHAVMQQFPSPPIFGVRPTMDMNHSLPYHMSDADRFPGHGRQLGWRNSVDDSAPSVHGWDANNSVFGDDNRGYGRVDWDQNRTQMGNRGWDTSGDMWKGSNSGLNTELTSAPQKEDLKHSAVDDVLAGQQAQIEQNQPNGKADSLDVQSIDALPNVTLNPSEKPPLKSRENSKMSTKDDVYDHNVYLSRLDISTDLTKPELYDQLTSLMDFDSNTLAFEDDVKILYVEDGLEAKVSDQIMSSAMNNTVFQKAMSLYEKQKGETEAAKGERAQTPSSEYLKIQGLYNEKAALTDGNSRALVPFCVEQGREDAVSDHKEQDLPRDAEESQPACKKLDETFLTDNMVGSEGEVRMGNVTEMEVDPGSRQENVSTPLLNVEPSSPLLPSNLEEMPPGSPVVSHSADDEHRLTETKCATMLLSDVSAEAMMPESVESGSVYLSRIHHSPESTH</sequence>
<feature type="compositionally biased region" description="Basic residues" evidence="1">
    <location>
        <begin position="1"/>
        <end position="13"/>
    </location>
</feature>
<evidence type="ECO:0000313" key="2">
    <source>
        <dbReference type="EMBL" id="WOH14896.1"/>
    </source>
</evidence>
<dbReference type="PANTHER" id="PTHR34837:SF1">
    <property type="entry name" value="LOW PROTEIN: ZINC FINGER CCCH DOMAIN PROTEIN"/>
    <property type="match status" value="1"/>
</dbReference>
<feature type="region of interest" description="Disordered" evidence="1">
    <location>
        <begin position="862"/>
        <end position="891"/>
    </location>
</feature>
<evidence type="ECO:0000313" key="3">
    <source>
        <dbReference type="Proteomes" id="UP000077755"/>
    </source>
</evidence>
<feature type="region of interest" description="Disordered" evidence="1">
    <location>
        <begin position="1095"/>
        <end position="1114"/>
    </location>
</feature>
<accession>A0AAF0XYL1</accession>
<feature type="compositionally biased region" description="Basic and acidic residues" evidence="1">
    <location>
        <begin position="14"/>
        <end position="57"/>
    </location>
</feature>
<feature type="compositionally biased region" description="Basic and acidic residues" evidence="1">
    <location>
        <begin position="595"/>
        <end position="605"/>
    </location>
</feature>
<dbReference type="AlphaFoldDB" id="A0AAF0XYL1"/>
<proteinExistence type="predicted"/>
<reference evidence="2" key="1">
    <citation type="journal article" date="2016" name="Nat. Genet.">
        <title>A high-quality carrot genome assembly provides new insights into carotenoid accumulation and asterid genome evolution.</title>
        <authorList>
            <person name="Iorizzo M."/>
            <person name="Ellison S."/>
            <person name="Senalik D."/>
            <person name="Zeng P."/>
            <person name="Satapoomin P."/>
            <person name="Huang J."/>
            <person name="Bowman M."/>
            <person name="Iovene M."/>
            <person name="Sanseverino W."/>
            <person name="Cavagnaro P."/>
            <person name="Yildiz M."/>
            <person name="Macko-Podgorni A."/>
            <person name="Moranska E."/>
            <person name="Grzebelus E."/>
            <person name="Grzebelus D."/>
            <person name="Ashrafi H."/>
            <person name="Zheng Z."/>
            <person name="Cheng S."/>
            <person name="Spooner D."/>
            <person name="Van Deynze A."/>
            <person name="Simon P."/>
        </authorList>
    </citation>
    <scope>NUCLEOTIDE SEQUENCE</scope>
    <source>
        <tissue evidence="2">Leaf</tissue>
    </source>
</reference>
<feature type="compositionally biased region" description="Basic and acidic residues" evidence="1">
    <location>
        <begin position="1095"/>
        <end position="1110"/>
    </location>
</feature>
<feature type="compositionally biased region" description="Basic and acidic residues" evidence="1">
    <location>
        <begin position="196"/>
        <end position="208"/>
    </location>
</feature>
<gene>
    <name evidence="2" type="ORF">DCAR_0934424</name>
</gene>
<evidence type="ECO:0000256" key="1">
    <source>
        <dbReference type="SAM" id="MobiDB-lite"/>
    </source>
</evidence>
<dbReference type="Proteomes" id="UP000077755">
    <property type="component" value="Chromosome 9"/>
</dbReference>
<dbReference type="PANTHER" id="PTHR34837">
    <property type="entry name" value="OS05G0595500 PROTEIN"/>
    <property type="match status" value="1"/>
</dbReference>
<protein>
    <submittedName>
        <fullName evidence="2">Uncharacterized protein</fullName>
    </submittedName>
</protein>
<feature type="region of interest" description="Disordered" evidence="1">
    <location>
        <begin position="938"/>
        <end position="960"/>
    </location>
</feature>
<feature type="compositionally biased region" description="Basic and acidic residues" evidence="1">
    <location>
        <begin position="466"/>
        <end position="491"/>
    </location>
</feature>
<reference evidence="2" key="2">
    <citation type="submission" date="2022-03" db="EMBL/GenBank/DDBJ databases">
        <title>Draft title - Genomic analysis of global carrot germplasm unveils the trajectory of domestication and the origin of high carotenoid orange carrot.</title>
        <authorList>
            <person name="Iorizzo M."/>
            <person name="Ellison S."/>
            <person name="Senalik D."/>
            <person name="Macko-Podgorni A."/>
            <person name="Grzebelus D."/>
            <person name="Bostan H."/>
            <person name="Rolling W."/>
            <person name="Curaba J."/>
            <person name="Simon P."/>
        </authorList>
    </citation>
    <scope>NUCLEOTIDE SEQUENCE</scope>
    <source>
        <tissue evidence="2">Leaf</tissue>
    </source>
</reference>
<name>A0AAF0XYL1_DAUCS</name>
<feature type="compositionally biased region" description="Basic and acidic residues" evidence="1">
    <location>
        <begin position="218"/>
        <end position="452"/>
    </location>
</feature>
<feature type="compositionally biased region" description="Basic and acidic residues" evidence="1">
    <location>
        <begin position="144"/>
        <end position="188"/>
    </location>
</feature>
<feature type="compositionally biased region" description="Basic and acidic residues" evidence="1">
    <location>
        <begin position="949"/>
        <end position="960"/>
    </location>
</feature>
<organism evidence="2 3">
    <name type="scientific">Daucus carota subsp. sativus</name>
    <name type="common">Carrot</name>
    <dbReference type="NCBI Taxonomy" id="79200"/>
    <lineage>
        <taxon>Eukaryota</taxon>
        <taxon>Viridiplantae</taxon>
        <taxon>Streptophyta</taxon>
        <taxon>Embryophyta</taxon>
        <taxon>Tracheophyta</taxon>
        <taxon>Spermatophyta</taxon>
        <taxon>Magnoliopsida</taxon>
        <taxon>eudicotyledons</taxon>
        <taxon>Gunneridae</taxon>
        <taxon>Pentapetalae</taxon>
        <taxon>asterids</taxon>
        <taxon>campanulids</taxon>
        <taxon>Apiales</taxon>
        <taxon>Apiaceae</taxon>
        <taxon>Apioideae</taxon>
        <taxon>Scandiceae</taxon>
        <taxon>Daucinae</taxon>
        <taxon>Daucus</taxon>
        <taxon>Daucus sect. Daucus</taxon>
    </lineage>
</organism>
<feature type="compositionally biased region" description="Basic and acidic residues" evidence="1">
    <location>
        <begin position="547"/>
        <end position="572"/>
    </location>
</feature>
<feature type="compositionally biased region" description="Polar residues" evidence="1">
    <location>
        <begin position="696"/>
        <end position="712"/>
    </location>
</feature>
<dbReference type="EMBL" id="CP093351">
    <property type="protein sequence ID" value="WOH14896.1"/>
    <property type="molecule type" value="Genomic_DNA"/>
</dbReference>